<evidence type="ECO:0000313" key="4">
    <source>
        <dbReference type="Proteomes" id="UP000059847"/>
    </source>
</evidence>
<dbReference type="OrthoDB" id="9122127at2"/>
<evidence type="ECO:0000256" key="1">
    <source>
        <dbReference type="ARBA" id="ARBA00038283"/>
    </source>
</evidence>
<reference evidence="3 4" key="1">
    <citation type="submission" date="2015-09" db="EMBL/GenBank/DDBJ databases">
        <title>Complete genome of Psychrobacter urativorans R10.10B.</title>
        <authorList>
            <person name="See-Too W.S."/>
            <person name="Chan K.G."/>
        </authorList>
    </citation>
    <scope>NUCLEOTIDE SEQUENCE [LARGE SCALE GENOMIC DNA]</scope>
    <source>
        <strain evidence="3 4">R10.10B</strain>
        <plasmid evidence="3 4">5</plasmid>
    </source>
</reference>
<sequence>MENNLVAKSNDLVVASYALTRHEQNLLLACVSQINSLPDAPIVSIESRFIVTVEQIKGLFYRGSTERNAYRDLKKAADHLFEREVTIKLDNDETLRTRFVSSVKFQPNDAQVTLRFAEDILPYLTQLKNNFTRYRLADTVELTSVYAVRLYEMIVCWQGQNRWSETLELDDFRYMMGVEDKYRQFSNLRDRVLNTAVEQINENTNYNVTVSYRKVKREHRSVTFAFYKKGALLLTDDKGALSLDKIRRIVRSSQFTADYNDHRLLSVEARESNEAFWARAEQLIAERPKEFSKRPFDDYFKSK</sequence>
<dbReference type="Pfam" id="PF21205">
    <property type="entry name" value="Rep3_C"/>
    <property type="match status" value="1"/>
</dbReference>
<name>A0A0M3V9H6_9GAMM</name>
<dbReference type="SUPFAM" id="SSF46785">
    <property type="entry name" value="Winged helix' DNA-binding domain"/>
    <property type="match status" value="2"/>
</dbReference>
<accession>A0A0M3V9H6</accession>
<feature type="domain" description="Initiator Rep protein WH1" evidence="2">
    <location>
        <begin position="6"/>
        <end position="154"/>
    </location>
</feature>
<dbReference type="GO" id="GO:0006270">
    <property type="term" value="P:DNA replication initiation"/>
    <property type="evidence" value="ECO:0007669"/>
    <property type="project" value="InterPro"/>
</dbReference>
<dbReference type="RefSeq" id="WP_062536897.1">
    <property type="nucleotide sequence ID" value="NZ_CP012711.1"/>
</dbReference>
<keyword evidence="4" id="KW-1185">Reference proteome</keyword>
<protein>
    <recommendedName>
        <fullName evidence="2">Initiator Rep protein WH1 domain-containing protein</fullName>
    </recommendedName>
</protein>
<dbReference type="EMBL" id="CP012711">
    <property type="protein sequence ID" value="ALF60953.1"/>
    <property type="molecule type" value="Genomic_DNA"/>
</dbReference>
<dbReference type="KEGG" id="pur:AOC03_12280"/>
<gene>
    <name evidence="3" type="ORF">AOC03_12280</name>
</gene>
<dbReference type="Proteomes" id="UP000059847">
    <property type="component" value="Plasmid 5"/>
</dbReference>
<dbReference type="GO" id="GO:0003887">
    <property type="term" value="F:DNA-directed DNA polymerase activity"/>
    <property type="evidence" value="ECO:0007669"/>
    <property type="project" value="InterPro"/>
</dbReference>
<comment type="similarity">
    <text evidence="1">Belongs to the initiator RepB protein family.</text>
</comment>
<proteinExistence type="inferred from homology"/>
<dbReference type="InterPro" id="IPR036390">
    <property type="entry name" value="WH_DNA-bd_sf"/>
</dbReference>
<dbReference type="Gene3D" id="1.10.10.10">
    <property type="entry name" value="Winged helix-like DNA-binding domain superfamily/Winged helix DNA-binding domain"/>
    <property type="match status" value="2"/>
</dbReference>
<dbReference type="AlphaFoldDB" id="A0A0M3V9H6"/>
<evidence type="ECO:0000313" key="3">
    <source>
        <dbReference type="EMBL" id="ALF60953.1"/>
    </source>
</evidence>
<dbReference type="Pfam" id="PF01051">
    <property type="entry name" value="Rep3_N"/>
    <property type="match status" value="1"/>
</dbReference>
<dbReference type="InterPro" id="IPR036388">
    <property type="entry name" value="WH-like_DNA-bd_sf"/>
</dbReference>
<evidence type="ECO:0000259" key="2">
    <source>
        <dbReference type="Pfam" id="PF01051"/>
    </source>
</evidence>
<dbReference type="InterPro" id="IPR000525">
    <property type="entry name" value="Initiator_Rep_WH1"/>
</dbReference>
<keyword evidence="3" id="KW-0614">Plasmid</keyword>
<organism evidence="3 4">
    <name type="scientific">Psychrobacter urativorans</name>
    <dbReference type="NCBI Taxonomy" id="45610"/>
    <lineage>
        <taxon>Bacteria</taxon>
        <taxon>Pseudomonadati</taxon>
        <taxon>Pseudomonadota</taxon>
        <taxon>Gammaproteobacteria</taxon>
        <taxon>Moraxellales</taxon>
        <taxon>Moraxellaceae</taxon>
        <taxon>Psychrobacter</taxon>
    </lineage>
</organism>
<geneLocation type="plasmid" evidence="3 4">
    <name>5</name>
</geneLocation>